<evidence type="ECO:0000313" key="6">
    <source>
        <dbReference type="Proteomes" id="UP000184203"/>
    </source>
</evidence>
<name>E7QU38_HALPU</name>
<dbReference type="Proteomes" id="UP000184203">
    <property type="component" value="Unassembled WGS sequence"/>
</dbReference>
<dbReference type="EMBL" id="FRAN01000003">
    <property type="protein sequence ID" value="SHK89124.1"/>
    <property type="molecule type" value="Genomic_DNA"/>
</dbReference>
<evidence type="ECO:0000313" key="5">
    <source>
        <dbReference type="Proteomes" id="UP000003751"/>
    </source>
</evidence>
<dbReference type="RefSeq" id="WP_007979918.1">
    <property type="nucleotide sequence ID" value="NZ_AEMG01000009.1"/>
</dbReference>
<evidence type="ECO:0000259" key="2">
    <source>
        <dbReference type="Pfam" id="PF01370"/>
    </source>
</evidence>
<reference evidence="4" key="2">
    <citation type="submission" date="2016-11" db="EMBL/GenBank/DDBJ databases">
        <authorList>
            <person name="Jaros S."/>
            <person name="Januszkiewicz K."/>
            <person name="Wedrychowicz H."/>
        </authorList>
    </citation>
    <scope>NUCLEOTIDE SEQUENCE [LARGE SCALE GENOMIC DNA]</scope>
    <source>
        <strain evidence="4">DX253</strain>
    </source>
</reference>
<feature type="domain" description="NAD-dependent epimerase/dehydratase" evidence="2">
    <location>
        <begin position="4"/>
        <end position="217"/>
    </location>
</feature>
<dbReference type="SUPFAM" id="SSF51735">
    <property type="entry name" value="NAD(P)-binding Rossmann-fold domains"/>
    <property type="match status" value="1"/>
</dbReference>
<comment type="similarity">
    <text evidence="1">Belongs to the NAD(P)-dependent epimerase/dehydratase family.</text>
</comment>
<dbReference type="Gene3D" id="3.40.50.720">
    <property type="entry name" value="NAD(P)-binding Rossmann-like Domain"/>
    <property type="match status" value="1"/>
</dbReference>
<dbReference type="Proteomes" id="UP000003751">
    <property type="component" value="Unassembled WGS sequence"/>
</dbReference>
<dbReference type="PATRIC" id="fig|797209.4.peg.2282"/>
<dbReference type="eggNOG" id="arCOG03019">
    <property type="taxonomic scope" value="Archaea"/>
</dbReference>
<evidence type="ECO:0000313" key="3">
    <source>
        <dbReference type="EMBL" id="EFW92117.1"/>
    </source>
</evidence>
<keyword evidence="6" id="KW-1185">Reference proteome</keyword>
<sequence>MNAFVIGGTGLISTGIVARLADDGDTVTVFTRGNHDEELPDGITHVEGDRHDTDVLEEAVADADPDAIVDMVCFSPETARETVDAVAPHIDQYVFCSTVDVYHRPPERNPITEDAARHPNVSDYGRNKADAEDVFMDAHEDGRFETTVIRPWSTYGEGGGVLHTFGDDTYYLDRLRAGKPVVVHGDGTSIWGPCHRDDVARAFVNAVGNEDAFGEAYHVTSEEFITWNQYHRRVASAIGAPEPELVHVPTEVLTAVAPERTAMLRDHFQYATTFDNRKAKRDLDFEYTIDFETGVARTVEWLDERDRIDDWEEEPFEDALIEEWRAATSDVVAEMGTYR</sequence>
<evidence type="ECO:0000313" key="4">
    <source>
        <dbReference type="EMBL" id="SHK89124.1"/>
    </source>
</evidence>
<reference evidence="3 5" key="1">
    <citation type="journal article" date="2014" name="ISME J.">
        <title>Trehalose/2-sulfotrehalose biosynthesis and glycine-betaine uptake are widely spread mechanisms for osmoadaptation in the Halobacteriales.</title>
        <authorList>
            <person name="Youssef N.H."/>
            <person name="Savage-Ashlock K.N."/>
            <person name="McCully A.L."/>
            <person name="Luedtke B."/>
            <person name="Shaw E.I."/>
            <person name="Hoff W.D."/>
            <person name="Elshahed M.S."/>
        </authorList>
    </citation>
    <scope>NUCLEOTIDE SEQUENCE [LARGE SCALE GENOMIC DNA]</scope>
    <source>
        <strain evidence="3 5">DX253</strain>
    </source>
</reference>
<dbReference type="PANTHER" id="PTHR43000">
    <property type="entry name" value="DTDP-D-GLUCOSE 4,6-DEHYDRATASE-RELATED"/>
    <property type="match status" value="1"/>
</dbReference>
<proteinExistence type="inferred from homology"/>
<dbReference type="OrthoDB" id="4907at2157"/>
<dbReference type="AlphaFoldDB" id="E7QU38"/>
<gene>
    <name evidence="4" type="ORF">SAMN05444342_2527</name>
    <name evidence="3" type="ORF">ZOD2009_11590</name>
</gene>
<organism evidence="3 5">
    <name type="scientific">Haladaptatus paucihalophilus DX253</name>
    <dbReference type="NCBI Taxonomy" id="797209"/>
    <lineage>
        <taxon>Archaea</taxon>
        <taxon>Methanobacteriati</taxon>
        <taxon>Methanobacteriota</taxon>
        <taxon>Stenosarchaea group</taxon>
        <taxon>Halobacteria</taxon>
        <taxon>Halobacteriales</taxon>
        <taxon>Haladaptataceae</taxon>
        <taxon>Haladaptatus</taxon>
    </lineage>
</organism>
<dbReference type="Pfam" id="PF01370">
    <property type="entry name" value="Epimerase"/>
    <property type="match status" value="1"/>
</dbReference>
<dbReference type="STRING" id="797209.GCA_000376445_02474"/>
<dbReference type="InterPro" id="IPR001509">
    <property type="entry name" value="Epimerase_deHydtase"/>
</dbReference>
<dbReference type="InterPro" id="IPR036291">
    <property type="entry name" value="NAD(P)-bd_dom_sf"/>
</dbReference>
<evidence type="ECO:0000256" key="1">
    <source>
        <dbReference type="ARBA" id="ARBA00007637"/>
    </source>
</evidence>
<reference evidence="6" key="3">
    <citation type="submission" date="2016-11" db="EMBL/GenBank/DDBJ databases">
        <authorList>
            <person name="Varghese N."/>
            <person name="Submissions S."/>
        </authorList>
    </citation>
    <scope>NUCLEOTIDE SEQUENCE [LARGE SCALE GENOMIC DNA]</scope>
    <source>
        <strain evidence="6">DX253</strain>
    </source>
</reference>
<dbReference type="EMBL" id="AEMG01000009">
    <property type="protein sequence ID" value="EFW92117.1"/>
    <property type="molecule type" value="Genomic_DNA"/>
</dbReference>
<protein>
    <submittedName>
        <fullName evidence="3">NAD-dependent epimerase/dehydratase</fullName>
    </submittedName>
    <submittedName>
        <fullName evidence="4">Nucleoside-diphosphate-sugar epimerase</fullName>
    </submittedName>
</protein>
<accession>E7QU38</accession>